<dbReference type="Gene3D" id="3.40.710.10">
    <property type="entry name" value="DD-peptidase/beta-lactamase superfamily"/>
    <property type="match status" value="1"/>
</dbReference>
<evidence type="ECO:0000313" key="2">
    <source>
        <dbReference type="EMBL" id="TDT45222.1"/>
    </source>
</evidence>
<dbReference type="OrthoDB" id="9773047at2"/>
<dbReference type="InterPro" id="IPR050789">
    <property type="entry name" value="Diverse_Enzym_Activities"/>
</dbReference>
<dbReference type="Proteomes" id="UP000294749">
    <property type="component" value="Unassembled WGS sequence"/>
</dbReference>
<sequence length="444" mass="50677">MNKTKLLLGIVLVGIIAAAYFNYPKLNLISGYASKNMASSVFIANRDQDDITLNDNDMPLIKLADTEVSNENTSATAKVYGLMPRTAVYKEGLGAVLTNKEFSKHNFDIVPNRFKVQDSLPFPYGNNGVVDTVLENVAYDKLEVAFENAFQDPEQKTRSLLVVHKNQIIGERYIRGFSKDTKILGWSMTKSILATLYGILEYQDKIDIEYKPFSNQIRMKNPKNSITLNHLLRMQSGLEWDENYFKISDVTRMLFLDSDMTLSQRNKNVVAQPTEIWNYSSGTTNLLSGILREQFNSHQEYLDFPYKELIDKIGMNSMLLETDLSGNYILSSYGWATTRDWAKFGLLYLNKGDWNGNRIFSESWSDYVAKPTINSNGTYGAHFWLNAEGKYEDIPRDLYSVNGFQGQRIFIIPSKDLVVVRTGLKEQTDEQFNTLLKEIIASIR</sequence>
<dbReference type="Pfam" id="PF00144">
    <property type="entry name" value="Beta-lactamase"/>
    <property type="match status" value="1"/>
</dbReference>
<dbReference type="SUPFAM" id="SSF56601">
    <property type="entry name" value="beta-lactamase/transpeptidase-like"/>
    <property type="match status" value="1"/>
</dbReference>
<organism evidence="2 3">
    <name type="scientific">Maribacter spongiicola</name>
    <dbReference type="NCBI Taxonomy" id="1206753"/>
    <lineage>
        <taxon>Bacteria</taxon>
        <taxon>Pseudomonadati</taxon>
        <taxon>Bacteroidota</taxon>
        <taxon>Flavobacteriia</taxon>
        <taxon>Flavobacteriales</taxon>
        <taxon>Flavobacteriaceae</taxon>
        <taxon>Maribacter</taxon>
    </lineage>
</organism>
<keyword evidence="3" id="KW-1185">Reference proteome</keyword>
<name>A0A4R7K2X2_9FLAO</name>
<dbReference type="PANTHER" id="PTHR43283:SF7">
    <property type="entry name" value="BETA-LACTAMASE-RELATED DOMAIN-CONTAINING PROTEIN"/>
    <property type="match status" value="1"/>
</dbReference>
<gene>
    <name evidence="2" type="ORF">CLV90_2307</name>
</gene>
<accession>A0A4R7K2X2</accession>
<protein>
    <submittedName>
        <fullName evidence="2">CubicO group peptidase (Beta-lactamase class C family)</fullName>
    </submittedName>
</protein>
<dbReference type="RefSeq" id="WP_133687571.1">
    <property type="nucleotide sequence ID" value="NZ_SOAY01000011.1"/>
</dbReference>
<dbReference type="AlphaFoldDB" id="A0A4R7K2X2"/>
<evidence type="ECO:0000313" key="3">
    <source>
        <dbReference type="Proteomes" id="UP000294749"/>
    </source>
</evidence>
<feature type="domain" description="Beta-lactamase-related" evidence="1">
    <location>
        <begin position="159"/>
        <end position="421"/>
    </location>
</feature>
<dbReference type="PANTHER" id="PTHR43283">
    <property type="entry name" value="BETA-LACTAMASE-RELATED"/>
    <property type="match status" value="1"/>
</dbReference>
<dbReference type="InterPro" id="IPR012338">
    <property type="entry name" value="Beta-lactam/transpept-like"/>
</dbReference>
<dbReference type="EMBL" id="SOAY01000011">
    <property type="protein sequence ID" value="TDT45222.1"/>
    <property type="molecule type" value="Genomic_DNA"/>
</dbReference>
<comment type="caution">
    <text evidence="2">The sequence shown here is derived from an EMBL/GenBank/DDBJ whole genome shotgun (WGS) entry which is preliminary data.</text>
</comment>
<evidence type="ECO:0000259" key="1">
    <source>
        <dbReference type="Pfam" id="PF00144"/>
    </source>
</evidence>
<proteinExistence type="predicted"/>
<reference evidence="2 3" key="1">
    <citation type="submission" date="2019-03" db="EMBL/GenBank/DDBJ databases">
        <title>Genomic Encyclopedia of Archaeal and Bacterial Type Strains, Phase II (KMG-II): from individual species to whole genera.</title>
        <authorList>
            <person name="Goeker M."/>
        </authorList>
    </citation>
    <scope>NUCLEOTIDE SEQUENCE [LARGE SCALE GENOMIC DNA]</scope>
    <source>
        <strain evidence="2 3">DSM 25233</strain>
    </source>
</reference>
<dbReference type="InterPro" id="IPR001466">
    <property type="entry name" value="Beta-lactam-related"/>
</dbReference>